<feature type="transmembrane region" description="Helical" evidence="6">
    <location>
        <begin position="155"/>
        <end position="176"/>
    </location>
</feature>
<feature type="transmembrane region" description="Helical" evidence="6">
    <location>
        <begin position="280"/>
        <end position="298"/>
    </location>
</feature>
<dbReference type="PANTHER" id="PTHR32322">
    <property type="entry name" value="INNER MEMBRANE TRANSPORTER"/>
    <property type="match status" value="1"/>
</dbReference>
<sequence>MKQQQPLVGGILALVATGMWSSLPLFVQQVVKSMDAVTAVWYRFAIAGVLLFVFLLMSSKLPKISTLNRRAVMLVVLGIAGLASNFWLYNLALKYIPPTTSQVLSPLSSFVLLIIGVLFFKEKMGWHQKVGLFLLITGLLLFFNQRFDDFRHLNLYSLGVIFMITSTLVWIIYALAQKLLLDRLTPQQILLLIYIGSAVILFPVSEVKEAAKLDHFQLICLILTGLNTIIAYGCYAEALSRWDISKVSAVLTQIPVFTLLFSHLAFALSPTYFSAVELNWISYFGAFFVVLGALFSALGHKLKYYFRG</sequence>
<dbReference type="FunCoup" id="A0A263HBF6">
    <property type="interactions" value="29"/>
</dbReference>
<protein>
    <submittedName>
        <fullName evidence="8">EamA family transporter</fullName>
    </submittedName>
    <submittedName>
        <fullName evidence="9">Putative transport protein</fullName>
    </submittedName>
</protein>
<dbReference type="Proteomes" id="UP000215738">
    <property type="component" value="Unassembled WGS sequence"/>
</dbReference>
<dbReference type="Gene3D" id="1.10.3730.20">
    <property type="match status" value="1"/>
</dbReference>
<feature type="transmembrane region" description="Helical" evidence="6">
    <location>
        <begin position="71"/>
        <end position="89"/>
    </location>
</feature>
<dbReference type="Proteomes" id="UP000254507">
    <property type="component" value="Unassembled WGS sequence"/>
</dbReference>
<keyword evidence="5 6" id="KW-0472">Membrane</keyword>
<dbReference type="EMBL" id="UFSB01000001">
    <property type="protein sequence ID" value="SUU34178.1"/>
    <property type="molecule type" value="Genomic_DNA"/>
</dbReference>
<reference evidence="8 10" key="1">
    <citation type="submission" date="2017-07" db="EMBL/GenBank/DDBJ databases">
        <title>Virulence factors identified in Actinobacillus seminis.</title>
        <authorList>
            <person name="Negrete-Abascal E."/>
            <person name="Vaca-Pacheco S."/>
            <person name="Montes-Garcia F."/>
            <person name="Leyto-Gil A.M."/>
            <person name="Fragoso-Garcia E."/>
            <person name="Carvente-Garcia R."/>
            <person name="Perez-Agueros S."/>
            <person name="Castelan-Sanchez H.G."/>
            <person name="Garcia-Molina A."/>
            <person name="Villamar T.E."/>
            <person name="Vazquez-Cruz C."/>
        </authorList>
    </citation>
    <scope>NUCLEOTIDE SEQUENCE [LARGE SCALE GENOMIC DNA]</scope>
    <source>
        <strain evidence="8 10">ATCC 15768</strain>
    </source>
</reference>
<evidence type="ECO:0000313" key="10">
    <source>
        <dbReference type="Proteomes" id="UP000215738"/>
    </source>
</evidence>
<evidence type="ECO:0000313" key="9">
    <source>
        <dbReference type="EMBL" id="SUU34178.1"/>
    </source>
</evidence>
<feature type="transmembrane region" description="Helical" evidence="6">
    <location>
        <begin position="101"/>
        <end position="119"/>
    </location>
</feature>
<organism evidence="9 11">
    <name type="scientific">Actinobacillus seminis</name>
    <dbReference type="NCBI Taxonomy" id="722"/>
    <lineage>
        <taxon>Bacteria</taxon>
        <taxon>Pseudomonadati</taxon>
        <taxon>Pseudomonadota</taxon>
        <taxon>Gammaproteobacteria</taxon>
        <taxon>Pasteurellales</taxon>
        <taxon>Pasteurellaceae</taxon>
        <taxon>Actinobacillus</taxon>
    </lineage>
</organism>
<evidence type="ECO:0000256" key="1">
    <source>
        <dbReference type="ARBA" id="ARBA00004141"/>
    </source>
</evidence>
<name>A0A263HBF6_9PAST</name>
<evidence type="ECO:0000313" key="8">
    <source>
        <dbReference type="EMBL" id="OZN24308.1"/>
    </source>
</evidence>
<dbReference type="RefSeq" id="WP_094947077.1">
    <property type="nucleotide sequence ID" value="NZ_NLFK01000010.1"/>
</dbReference>
<dbReference type="SUPFAM" id="SSF103481">
    <property type="entry name" value="Multidrug resistance efflux transporter EmrE"/>
    <property type="match status" value="1"/>
</dbReference>
<feature type="transmembrane region" description="Helical" evidence="6">
    <location>
        <begin position="39"/>
        <end position="59"/>
    </location>
</feature>
<keyword evidence="3 6" id="KW-0812">Transmembrane</keyword>
<dbReference type="GO" id="GO:0016020">
    <property type="term" value="C:membrane"/>
    <property type="evidence" value="ECO:0007669"/>
    <property type="project" value="UniProtKB-SubCell"/>
</dbReference>
<evidence type="ECO:0000256" key="3">
    <source>
        <dbReference type="ARBA" id="ARBA00022692"/>
    </source>
</evidence>
<dbReference type="InterPro" id="IPR050638">
    <property type="entry name" value="AA-Vitamin_Transporters"/>
</dbReference>
<dbReference type="PANTHER" id="PTHR32322:SF2">
    <property type="entry name" value="EAMA DOMAIN-CONTAINING PROTEIN"/>
    <property type="match status" value="1"/>
</dbReference>
<evidence type="ECO:0000256" key="6">
    <source>
        <dbReference type="SAM" id="Phobius"/>
    </source>
</evidence>
<accession>A0A263HBF6</accession>
<feature type="transmembrane region" description="Helical" evidence="6">
    <location>
        <begin position="126"/>
        <end position="143"/>
    </location>
</feature>
<feature type="transmembrane region" description="Helical" evidence="6">
    <location>
        <begin position="7"/>
        <end position="27"/>
    </location>
</feature>
<dbReference type="EMBL" id="NLFK01000010">
    <property type="protein sequence ID" value="OZN24308.1"/>
    <property type="molecule type" value="Genomic_DNA"/>
</dbReference>
<reference evidence="9 11" key="2">
    <citation type="submission" date="2018-06" db="EMBL/GenBank/DDBJ databases">
        <authorList>
            <consortium name="Pathogen Informatics"/>
            <person name="Doyle S."/>
        </authorList>
    </citation>
    <scope>NUCLEOTIDE SEQUENCE [LARGE SCALE GENOMIC DNA]</scope>
    <source>
        <strain evidence="9 11">NCTC10851</strain>
    </source>
</reference>
<feature type="transmembrane region" description="Helical" evidence="6">
    <location>
        <begin position="247"/>
        <end position="268"/>
    </location>
</feature>
<comment type="subcellular location">
    <subcellularLocation>
        <location evidence="1">Membrane</location>
        <topology evidence="1">Multi-pass membrane protein</topology>
    </subcellularLocation>
</comment>
<proteinExistence type="inferred from homology"/>
<feature type="transmembrane region" description="Helical" evidence="6">
    <location>
        <begin position="188"/>
        <end position="204"/>
    </location>
</feature>
<evidence type="ECO:0000256" key="4">
    <source>
        <dbReference type="ARBA" id="ARBA00022989"/>
    </source>
</evidence>
<dbReference type="InterPro" id="IPR000620">
    <property type="entry name" value="EamA_dom"/>
</dbReference>
<comment type="similarity">
    <text evidence="2">Belongs to the EamA transporter family.</text>
</comment>
<gene>
    <name evidence="9" type="primary">yhbE_1</name>
    <name evidence="8" type="ORF">CFY87_09575</name>
    <name evidence="9" type="ORF">NCTC10851_00191</name>
</gene>
<dbReference type="OrthoDB" id="8479066at2"/>
<feature type="domain" description="EamA" evidence="7">
    <location>
        <begin position="158"/>
        <end position="295"/>
    </location>
</feature>
<evidence type="ECO:0000259" key="7">
    <source>
        <dbReference type="Pfam" id="PF00892"/>
    </source>
</evidence>
<keyword evidence="10" id="KW-1185">Reference proteome</keyword>
<keyword evidence="4 6" id="KW-1133">Transmembrane helix</keyword>
<dbReference type="InterPro" id="IPR037185">
    <property type="entry name" value="EmrE-like"/>
</dbReference>
<evidence type="ECO:0000256" key="2">
    <source>
        <dbReference type="ARBA" id="ARBA00007362"/>
    </source>
</evidence>
<evidence type="ECO:0000313" key="11">
    <source>
        <dbReference type="Proteomes" id="UP000254507"/>
    </source>
</evidence>
<feature type="domain" description="EamA" evidence="7">
    <location>
        <begin position="9"/>
        <end position="143"/>
    </location>
</feature>
<dbReference type="InParanoid" id="A0A263HBF6"/>
<feature type="transmembrane region" description="Helical" evidence="6">
    <location>
        <begin position="216"/>
        <end position="235"/>
    </location>
</feature>
<evidence type="ECO:0000256" key="5">
    <source>
        <dbReference type="ARBA" id="ARBA00023136"/>
    </source>
</evidence>
<dbReference type="Pfam" id="PF00892">
    <property type="entry name" value="EamA"/>
    <property type="match status" value="2"/>
</dbReference>
<dbReference type="AlphaFoldDB" id="A0A263HBF6"/>